<dbReference type="GO" id="GO:0004993">
    <property type="term" value="F:G protein-coupled serotonin receptor activity"/>
    <property type="evidence" value="ECO:0007669"/>
    <property type="project" value="TreeGrafter"/>
</dbReference>
<keyword evidence="2" id="KW-1003">Cell membrane</keyword>
<comment type="subcellular location">
    <subcellularLocation>
        <location evidence="1">Cell membrane</location>
        <topology evidence="1">Multi-pass membrane protein</topology>
    </subcellularLocation>
</comment>
<dbReference type="PRINTS" id="PR00237">
    <property type="entry name" value="GPCRRHODOPSN"/>
</dbReference>
<dbReference type="PANTHER" id="PTHR24247">
    <property type="entry name" value="5-HYDROXYTRYPTAMINE RECEPTOR"/>
    <property type="match status" value="1"/>
</dbReference>
<feature type="region of interest" description="Disordered" evidence="9">
    <location>
        <begin position="175"/>
        <end position="219"/>
    </location>
</feature>
<evidence type="ECO:0000259" key="11">
    <source>
        <dbReference type="PROSITE" id="PS50262"/>
    </source>
</evidence>
<dbReference type="GO" id="GO:0030425">
    <property type="term" value="C:dendrite"/>
    <property type="evidence" value="ECO:0007669"/>
    <property type="project" value="TreeGrafter"/>
</dbReference>
<feature type="compositionally biased region" description="Low complexity" evidence="9">
    <location>
        <begin position="333"/>
        <end position="347"/>
    </location>
</feature>
<organism evidence="12 13">
    <name type="scientific">Owenia fusiformis</name>
    <name type="common">Polychaete worm</name>
    <dbReference type="NCBI Taxonomy" id="6347"/>
    <lineage>
        <taxon>Eukaryota</taxon>
        <taxon>Metazoa</taxon>
        <taxon>Spiralia</taxon>
        <taxon>Lophotrochozoa</taxon>
        <taxon>Annelida</taxon>
        <taxon>Polychaeta</taxon>
        <taxon>Sedentaria</taxon>
        <taxon>Canalipalpata</taxon>
        <taxon>Sabellida</taxon>
        <taxon>Oweniida</taxon>
        <taxon>Oweniidae</taxon>
        <taxon>Owenia</taxon>
    </lineage>
</organism>
<evidence type="ECO:0000256" key="5">
    <source>
        <dbReference type="ARBA" id="ARBA00023040"/>
    </source>
</evidence>
<gene>
    <name evidence="12" type="ORF">OFUS_LOCUS8538</name>
</gene>
<feature type="domain" description="G-protein coupled receptors family 1 profile" evidence="11">
    <location>
        <begin position="489"/>
        <end position="589"/>
    </location>
</feature>
<evidence type="ECO:0000256" key="1">
    <source>
        <dbReference type="ARBA" id="ARBA00004651"/>
    </source>
</evidence>
<keyword evidence="6 10" id="KW-0472">Membrane</keyword>
<dbReference type="GO" id="GO:0005886">
    <property type="term" value="C:plasma membrane"/>
    <property type="evidence" value="ECO:0007669"/>
    <property type="project" value="UniProtKB-SubCell"/>
</dbReference>
<dbReference type="GO" id="GO:0030594">
    <property type="term" value="F:neurotransmitter receptor activity"/>
    <property type="evidence" value="ECO:0007669"/>
    <property type="project" value="TreeGrafter"/>
</dbReference>
<dbReference type="GO" id="GO:0007187">
    <property type="term" value="P:G protein-coupled receptor signaling pathway, coupled to cyclic nucleotide second messenger"/>
    <property type="evidence" value="ECO:0007669"/>
    <property type="project" value="TreeGrafter"/>
</dbReference>
<reference evidence="12" key="1">
    <citation type="submission" date="2022-03" db="EMBL/GenBank/DDBJ databases">
        <authorList>
            <person name="Martin C."/>
        </authorList>
    </citation>
    <scope>NUCLEOTIDE SEQUENCE</scope>
</reference>
<evidence type="ECO:0000256" key="10">
    <source>
        <dbReference type="SAM" id="Phobius"/>
    </source>
</evidence>
<dbReference type="AlphaFoldDB" id="A0A8S4NM03"/>
<dbReference type="GO" id="GO:0007268">
    <property type="term" value="P:chemical synaptic transmission"/>
    <property type="evidence" value="ECO:0007669"/>
    <property type="project" value="TreeGrafter"/>
</dbReference>
<evidence type="ECO:0000313" key="12">
    <source>
        <dbReference type="EMBL" id="CAH1782051.1"/>
    </source>
</evidence>
<feature type="region of interest" description="Disordered" evidence="9">
    <location>
        <begin position="54"/>
        <end position="73"/>
    </location>
</feature>
<keyword evidence="8" id="KW-0807">Transducer</keyword>
<keyword evidence="7" id="KW-0675">Receptor</keyword>
<dbReference type="GO" id="GO:0045202">
    <property type="term" value="C:synapse"/>
    <property type="evidence" value="ECO:0007669"/>
    <property type="project" value="GOC"/>
</dbReference>
<evidence type="ECO:0000256" key="3">
    <source>
        <dbReference type="ARBA" id="ARBA00022692"/>
    </source>
</evidence>
<sequence>MDTELPKEEENNVNVIETVFDSQHEQSSDTVCNGYTRHVPSANVQPPEIEISEDVENSNDPNSGDADAQTEHVAPPKVKRLSASCNDLPSFHVTSCSPKHSQNKTMQQQEFLKIGDQRQFGGSMISPGLSNFYFSTASLNSMLSLYQSQSLLVEDPEMLERYSQIDLEMDECLNLDQDSAGPNSSKQEDESSHEKEGNCETTKNSSTNRQEFRAKSSSDIRFSLSSSHQDISLTINNHLDIHYPQNQCRSCENMTFSDNPTKPETNKSTENATLNCATSSLSCQSGIDGSNVCFNITSKMSDAPFETDESKADNTYENVVASSSSLDLHKDPSLSGSSVISSDDQASWGKGEDASDIQSELIIATTPIKQRASVGKIFDRLTGSHSHQHISASQSLLSNHKTTNHHNNKKTDCCQSKKLDIPKSPLIKRTHHSIKQLKSSILKAASPRSNGCQNGKVSQTSSKSTLANGDGCNRKVLTFDNESIKHNSVTKLRQKSSNELKALLVKNKNTGGNPMKRLTISKRTASNEAKASKVLGIIFGVFVILWTPFFVMNVVSVTCMECMAQLTPELASFITWFGYLASLANPIIYTMFNTAFRRAFVNILTCKYRKGYNMADSVYMSTTTNWMTDKRNTTNTMTNTLTITHHRDSRSQ</sequence>
<feature type="transmembrane region" description="Helical" evidence="10">
    <location>
        <begin position="570"/>
        <end position="592"/>
    </location>
</feature>
<dbReference type="InterPro" id="IPR000276">
    <property type="entry name" value="GPCR_Rhodpsn"/>
</dbReference>
<comment type="caution">
    <text evidence="12">The sequence shown here is derived from an EMBL/GenBank/DDBJ whole genome shotgun (WGS) entry which is preliminary data.</text>
</comment>
<feature type="compositionally biased region" description="Polar residues" evidence="9">
    <location>
        <begin position="447"/>
        <end position="466"/>
    </location>
</feature>
<dbReference type="PROSITE" id="PS50262">
    <property type="entry name" value="G_PROTEIN_RECEP_F1_2"/>
    <property type="match status" value="1"/>
</dbReference>
<evidence type="ECO:0000256" key="7">
    <source>
        <dbReference type="ARBA" id="ARBA00023170"/>
    </source>
</evidence>
<dbReference type="InterPro" id="IPR017452">
    <property type="entry name" value="GPCR_Rhodpsn_7TM"/>
</dbReference>
<feature type="region of interest" description="Disordered" evidence="9">
    <location>
        <begin position="323"/>
        <end position="352"/>
    </location>
</feature>
<accession>A0A8S4NM03</accession>
<evidence type="ECO:0000313" key="13">
    <source>
        <dbReference type="Proteomes" id="UP000749559"/>
    </source>
</evidence>
<feature type="region of interest" description="Disordered" evidence="9">
    <location>
        <begin position="20"/>
        <end position="46"/>
    </location>
</feature>
<evidence type="ECO:0000256" key="4">
    <source>
        <dbReference type="ARBA" id="ARBA00022989"/>
    </source>
</evidence>
<keyword evidence="13" id="KW-1185">Reference proteome</keyword>
<dbReference type="OrthoDB" id="6358729at2759"/>
<evidence type="ECO:0000256" key="8">
    <source>
        <dbReference type="ARBA" id="ARBA00023224"/>
    </source>
</evidence>
<feature type="compositionally biased region" description="Basic and acidic residues" evidence="9">
    <location>
        <begin position="186"/>
        <end position="198"/>
    </location>
</feature>
<feature type="transmembrane region" description="Helical" evidence="10">
    <location>
        <begin position="534"/>
        <end position="558"/>
    </location>
</feature>
<feature type="compositionally biased region" description="Polar residues" evidence="9">
    <location>
        <begin position="176"/>
        <end position="185"/>
    </location>
</feature>
<dbReference type="Pfam" id="PF00001">
    <property type="entry name" value="7tm_1"/>
    <property type="match status" value="1"/>
</dbReference>
<dbReference type="Proteomes" id="UP000749559">
    <property type="component" value="Unassembled WGS sequence"/>
</dbReference>
<name>A0A8S4NM03_OWEFU</name>
<dbReference type="Gene3D" id="1.20.1070.10">
    <property type="entry name" value="Rhodopsin 7-helix transmembrane proteins"/>
    <property type="match status" value="1"/>
</dbReference>
<dbReference type="SUPFAM" id="SSF81321">
    <property type="entry name" value="Family A G protein-coupled receptor-like"/>
    <property type="match status" value="1"/>
</dbReference>
<dbReference type="PANTHER" id="PTHR24247:SF202">
    <property type="entry name" value="5-HYDROXYTRYPTAMINE RECEPTOR 1"/>
    <property type="match status" value="1"/>
</dbReference>
<dbReference type="EMBL" id="CAIIXF020000004">
    <property type="protein sequence ID" value="CAH1782051.1"/>
    <property type="molecule type" value="Genomic_DNA"/>
</dbReference>
<feature type="region of interest" description="Disordered" evidence="9">
    <location>
        <begin position="446"/>
        <end position="466"/>
    </location>
</feature>
<evidence type="ECO:0000256" key="2">
    <source>
        <dbReference type="ARBA" id="ARBA00022475"/>
    </source>
</evidence>
<keyword evidence="4 10" id="KW-1133">Transmembrane helix</keyword>
<evidence type="ECO:0000256" key="6">
    <source>
        <dbReference type="ARBA" id="ARBA00023136"/>
    </source>
</evidence>
<keyword evidence="5" id="KW-0297">G-protein coupled receptor</keyword>
<proteinExistence type="predicted"/>
<protein>
    <recommendedName>
        <fullName evidence="11">G-protein coupled receptors family 1 profile domain-containing protein</fullName>
    </recommendedName>
</protein>
<feature type="compositionally biased region" description="Polar residues" evidence="9">
    <location>
        <begin position="199"/>
        <end position="209"/>
    </location>
</feature>
<evidence type="ECO:0000256" key="9">
    <source>
        <dbReference type="SAM" id="MobiDB-lite"/>
    </source>
</evidence>
<keyword evidence="3 10" id="KW-0812">Transmembrane</keyword>